<gene>
    <name evidence="1" type="ORF">ELE36_06730</name>
</gene>
<accession>A0A411HHR8</accession>
<evidence type="ECO:0000313" key="1">
    <source>
        <dbReference type="EMBL" id="QBB70082.1"/>
    </source>
</evidence>
<dbReference type="EMBL" id="CP035704">
    <property type="protein sequence ID" value="QBB70082.1"/>
    <property type="molecule type" value="Genomic_DNA"/>
</dbReference>
<dbReference type="AlphaFoldDB" id="A0A411HHR8"/>
<organism evidence="1 2">
    <name type="scientific">Pseudolysobacter antarcticus</name>
    <dbReference type="NCBI Taxonomy" id="2511995"/>
    <lineage>
        <taxon>Bacteria</taxon>
        <taxon>Pseudomonadati</taxon>
        <taxon>Pseudomonadota</taxon>
        <taxon>Gammaproteobacteria</taxon>
        <taxon>Lysobacterales</taxon>
        <taxon>Rhodanobacteraceae</taxon>
        <taxon>Pseudolysobacter</taxon>
    </lineage>
</organism>
<name>A0A411HHR8_9GAMM</name>
<dbReference type="Proteomes" id="UP000291562">
    <property type="component" value="Chromosome"/>
</dbReference>
<protein>
    <submittedName>
        <fullName evidence="1">Uncharacterized protein</fullName>
    </submittedName>
</protein>
<keyword evidence="2" id="KW-1185">Reference proteome</keyword>
<sequence>MRTIFDTALLSKESLQPRHALRDVLTLVVYQSSSVPKSLIEKITLKQALDRHQVRTAGCKMHELAEYSGRAAWSMHHAKFQSARVQGFFNKKSRRARKVRHL</sequence>
<proteinExistence type="predicted"/>
<reference evidence="1 2" key="1">
    <citation type="submission" date="2019-01" db="EMBL/GenBank/DDBJ databases">
        <title>Pseudolysobacter antarctica gen. nov., sp. nov., isolated from Fildes Peninsula, Antarctica.</title>
        <authorList>
            <person name="Wei Z."/>
            <person name="Peng F."/>
        </authorList>
    </citation>
    <scope>NUCLEOTIDE SEQUENCE [LARGE SCALE GENOMIC DNA]</scope>
    <source>
        <strain evidence="1 2">AQ6-296</strain>
    </source>
</reference>
<dbReference type="KEGG" id="xbc:ELE36_06730"/>
<evidence type="ECO:0000313" key="2">
    <source>
        <dbReference type="Proteomes" id="UP000291562"/>
    </source>
</evidence>
<dbReference type="RefSeq" id="WP_129832341.1">
    <property type="nucleotide sequence ID" value="NZ_CP035704.1"/>
</dbReference>